<dbReference type="AlphaFoldDB" id="A0ABD2Z0N3"/>
<name>A0ABD2Z0N3_9GENT</name>
<proteinExistence type="predicted"/>
<evidence type="ECO:0000313" key="2">
    <source>
        <dbReference type="Proteomes" id="UP001630127"/>
    </source>
</evidence>
<gene>
    <name evidence="1" type="ORF">ACH5RR_025791</name>
</gene>
<accession>A0ABD2Z0N3</accession>
<organism evidence="1 2">
    <name type="scientific">Cinchona calisaya</name>
    <dbReference type="NCBI Taxonomy" id="153742"/>
    <lineage>
        <taxon>Eukaryota</taxon>
        <taxon>Viridiplantae</taxon>
        <taxon>Streptophyta</taxon>
        <taxon>Embryophyta</taxon>
        <taxon>Tracheophyta</taxon>
        <taxon>Spermatophyta</taxon>
        <taxon>Magnoliopsida</taxon>
        <taxon>eudicotyledons</taxon>
        <taxon>Gunneridae</taxon>
        <taxon>Pentapetalae</taxon>
        <taxon>asterids</taxon>
        <taxon>lamiids</taxon>
        <taxon>Gentianales</taxon>
        <taxon>Rubiaceae</taxon>
        <taxon>Cinchonoideae</taxon>
        <taxon>Cinchoneae</taxon>
        <taxon>Cinchona</taxon>
    </lineage>
</organism>
<keyword evidence="2" id="KW-1185">Reference proteome</keyword>
<dbReference type="Proteomes" id="UP001630127">
    <property type="component" value="Unassembled WGS sequence"/>
</dbReference>
<comment type="caution">
    <text evidence="1">The sequence shown here is derived from an EMBL/GenBank/DDBJ whole genome shotgun (WGS) entry which is preliminary data.</text>
</comment>
<protein>
    <submittedName>
        <fullName evidence="1">Uncharacterized protein</fullName>
    </submittedName>
</protein>
<evidence type="ECO:0000313" key="1">
    <source>
        <dbReference type="EMBL" id="KAL3513074.1"/>
    </source>
</evidence>
<sequence length="153" mass="17219">MRDDNEMIIGIEARAASSPACSSLCIGDIKYHRSSPGLRLSIVSKPYEVRRKSSRVGISNRVWRSIGNPYFFFRPFSFPVTQPKDSASLLVLQKNRITSFFIIYLGEKKHLPIRKLDIKRMYGSVCGGASGIQFSTSKIRTSLPADHCHPILE</sequence>
<dbReference type="EMBL" id="JBJUIK010000011">
    <property type="protein sequence ID" value="KAL3513074.1"/>
    <property type="molecule type" value="Genomic_DNA"/>
</dbReference>
<reference evidence="1 2" key="1">
    <citation type="submission" date="2024-11" db="EMBL/GenBank/DDBJ databases">
        <title>A near-complete genome assembly of Cinchona calisaya.</title>
        <authorList>
            <person name="Lian D.C."/>
            <person name="Zhao X.W."/>
            <person name="Wei L."/>
        </authorList>
    </citation>
    <scope>NUCLEOTIDE SEQUENCE [LARGE SCALE GENOMIC DNA]</scope>
    <source>
        <tissue evidence="1">Nenye</tissue>
    </source>
</reference>